<keyword evidence="2" id="KW-1185">Reference proteome</keyword>
<evidence type="ECO:0008006" key="3">
    <source>
        <dbReference type="Google" id="ProtNLM"/>
    </source>
</evidence>
<dbReference type="Proteomes" id="UP001593833">
    <property type="component" value="Unassembled WGS sequence"/>
</dbReference>
<organism evidence="1 2">
    <name type="scientific">Eiseniibacteriota bacterium</name>
    <dbReference type="NCBI Taxonomy" id="2212470"/>
    <lineage>
        <taxon>Bacteria</taxon>
        <taxon>Candidatus Eiseniibacteriota</taxon>
    </lineage>
</organism>
<evidence type="ECO:0000313" key="2">
    <source>
        <dbReference type="Proteomes" id="UP001593833"/>
    </source>
</evidence>
<sequence length="255" mass="29139">MQSIHQLTTILREHEEVLGLIEYGSAQETDATILGDYDLFVILADNDPGVESLHFRVAGIPIDLNLRTLTQLQEMTSLEDIDAALVHGRIIHDPHSLLAGELQRIRKLPHKAACAFTEHKNAFVRHGHRHVFDKVHGRTETSPLLCRFLVNADIYWLVQSYFEVRKLPYEGEKRALNHLQDKEPELYDLIESFYGTSDLARQIELMRTMTQIVLAPAGGMWANEELLAFGHDDSKDLQRRGADIFRNLFGRQPHA</sequence>
<protein>
    <recommendedName>
        <fullName evidence="3">Polymerase nucleotidyl transferase domain-containing protein</fullName>
    </recommendedName>
</protein>
<evidence type="ECO:0000313" key="1">
    <source>
        <dbReference type="EMBL" id="MFC1572526.1"/>
    </source>
</evidence>
<comment type="caution">
    <text evidence="1">The sequence shown here is derived from an EMBL/GenBank/DDBJ whole genome shotgun (WGS) entry which is preliminary data.</text>
</comment>
<name>A0ABV6YJM4_UNCEI</name>
<proteinExistence type="predicted"/>
<dbReference type="EMBL" id="JBHPKH010000020">
    <property type="protein sequence ID" value="MFC1572526.1"/>
    <property type="molecule type" value="Genomic_DNA"/>
</dbReference>
<reference evidence="1 2" key="1">
    <citation type="submission" date="2024-09" db="EMBL/GenBank/DDBJ databases">
        <authorList>
            <person name="D'Angelo T."/>
        </authorList>
    </citation>
    <scope>NUCLEOTIDE SEQUENCE [LARGE SCALE GENOMIC DNA]</scope>
    <source>
        <strain evidence="1">SAG AM-320-E07</strain>
    </source>
</reference>
<accession>A0ABV6YJM4</accession>
<gene>
    <name evidence="1" type="ORF">ACFL6M_02900</name>
</gene>